<dbReference type="Proteomes" id="UP000003477">
    <property type="component" value="Unassembled WGS sequence"/>
</dbReference>
<protein>
    <submittedName>
        <fullName evidence="1">Uncharacterized protein</fullName>
    </submittedName>
</protein>
<evidence type="ECO:0000313" key="1">
    <source>
        <dbReference type="EMBL" id="EHJ14708.1"/>
    </source>
</evidence>
<sequence length="30" mass="3212">MGVPPTRCLHQEASGGVLSGPIFDWLDKSL</sequence>
<dbReference type="AlphaFoldDB" id="G5IZD2"/>
<dbReference type="EMBL" id="AESD01000104">
    <property type="protein sequence ID" value="EHJ14708.1"/>
    <property type="molecule type" value="Genomic_DNA"/>
</dbReference>
<evidence type="ECO:0000313" key="2">
    <source>
        <dbReference type="Proteomes" id="UP000003477"/>
    </source>
</evidence>
<name>G5IZD2_CROWT</name>
<reference evidence="1 2" key="1">
    <citation type="journal article" date="2011" name="Front. Microbiol.">
        <title>Two Strains of Crocosphaera watsonii with Highly Conserved Genomes are Distinguished by Strain-Specific Features.</title>
        <authorList>
            <person name="Bench S.R."/>
            <person name="Ilikchyan I.N."/>
            <person name="Tripp H.J."/>
            <person name="Zehr J.P."/>
        </authorList>
    </citation>
    <scope>NUCLEOTIDE SEQUENCE [LARGE SCALE GENOMIC DNA]</scope>
    <source>
        <strain evidence="1 2">WH 0003</strain>
    </source>
</reference>
<organism evidence="1 2">
    <name type="scientific">Crocosphaera watsonii WH 0003</name>
    <dbReference type="NCBI Taxonomy" id="423471"/>
    <lineage>
        <taxon>Bacteria</taxon>
        <taxon>Bacillati</taxon>
        <taxon>Cyanobacteriota</taxon>
        <taxon>Cyanophyceae</taxon>
        <taxon>Oscillatoriophycideae</taxon>
        <taxon>Chroococcales</taxon>
        <taxon>Aphanothecaceae</taxon>
        <taxon>Crocosphaera</taxon>
    </lineage>
</organism>
<gene>
    <name evidence="1" type="ORF">CWATWH0003_0625</name>
</gene>
<comment type="caution">
    <text evidence="1">The sequence shown here is derived from an EMBL/GenBank/DDBJ whole genome shotgun (WGS) entry which is preliminary data.</text>
</comment>
<accession>G5IZD2</accession>
<proteinExistence type="predicted"/>